<accession>A0A4S4K8M8</accession>
<evidence type="ECO:0000313" key="3">
    <source>
        <dbReference type="Proteomes" id="UP000309038"/>
    </source>
</evidence>
<organism evidence="2 3">
    <name type="scientific">Hermanssonia centrifuga</name>
    <dbReference type="NCBI Taxonomy" id="98765"/>
    <lineage>
        <taxon>Eukaryota</taxon>
        <taxon>Fungi</taxon>
        <taxon>Dikarya</taxon>
        <taxon>Basidiomycota</taxon>
        <taxon>Agaricomycotina</taxon>
        <taxon>Agaricomycetes</taxon>
        <taxon>Polyporales</taxon>
        <taxon>Meruliaceae</taxon>
        <taxon>Hermanssonia</taxon>
    </lineage>
</organism>
<proteinExistence type="predicted"/>
<protein>
    <recommendedName>
        <fullName evidence="1">Hemerythrin-like domain-containing protein</fullName>
    </recommendedName>
</protein>
<name>A0A4S4K8M8_9APHY</name>
<dbReference type="EMBL" id="SGPJ01000490">
    <property type="protein sequence ID" value="THG94163.1"/>
    <property type="molecule type" value="Genomic_DNA"/>
</dbReference>
<dbReference type="Proteomes" id="UP000309038">
    <property type="component" value="Unassembled WGS sequence"/>
</dbReference>
<dbReference type="InterPro" id="IPR053206">
    <property type="entry name" value="Dimeric_xanthone_biosynth"/>
</dbReference>
<dbReference type="AlphaFoldDB" id="A0A4S4K8M8"/>
<dbReference type="CDD" id="cd12108">
    <property type="entry name" value="Hr-like"/>
    <property type="match status" value="1"/>
</dbReference>
<gene>
    <name evidence="2" type="ORF">EW026_g7252</name>
</gene>
<dbReference type="PANTHER" id="PTHR38048">
    <property type="entry name" value="EXPRESSED PROTEIN"/>
    <property type="match status" value="1"/>
</dbReference>
<evidence type="ECO:0000259" key="1">
    <source>
        <dbReference type="Pfam" id="PF01814"/>
    </source>
</evidence>
<dbReference type="Gene3D" id="1.20.120.520">
    <property type="entry name" value="nmb1532 protein domain like"/>
    <property type="match status" value="1"/>
</dbReference>
<comment type="caution">
    <text evidence="2">The sequence shown here is derived from an EMBL/GenBank/DDBJ whole genome shotgun (WGS) entry which is preliminary data.</text>
</comment>
<sequence length="115" mass="13524">MYLAEAGDMSKHLTMHHTIEERHIFPILAKRMPTFKDDEVHIKSHHGIHEGLDKLGALLAKWNAQPSTYSPQEMKDCLDSWREVLFVHLDQEVEDLSGENMKKYWTLQELERIPM</sequence>
<keyword evidence="3" id="KW-1185">Reference proteome</keyword>
<evidence type="ECO:0000313" key="2">
    <source>
        <dbReference type="EMBL" id="THG94163.1"/>
    </source>
</evidence>
<dbReference type="InterPro" id="IPR012312">
    <property type="entry name" value="Hemerythrin-like"/>
</dbReference>
<dbReference type="PANTHER" id="PTHR38048:SF1">
    <property type="entry name" value="HEMERYTHRIN-LIKE DOMAIN-CONTAINING PROTEIN"/>
    <property type="match status" value="1"/>
</dbReference>
<reference evidence="2 3" key="1">
    <citation type="submission" date="2019-02" db="EMBL/GenBank/DDBJ databases">
        <title>Genome sequencing of the rare red list fungi Phlebia centrifuga.</title>
        <authorList>
            <person name="Buettner E."/>
            <person name="Kellner H."/>
        </authorList>
    </citation>
    <scope>NUCLEOTIDE SEQUENCE [LARGE SCALE GENOMIC DNA]</scope>
    <source>
        <strain evidence="2 3">DSM 108282</strain>
    </source>
</reference>
<dbReference type="Pfam" id="PF01814">
    <property type="entry name" value="Hemerythrin"/>
    <property type="match status" value="1"/>
</dbReference>
<feature type="domain" description="Hemerythrin-like" evidence="1">
    <location>
        <begin position="9"/>
        <end position="94"/>
    </location>
</feature>